<feature type="compositionally biased region" description="Basic and acidic residues" evidence="1">
    <location>
        <begin position="1"/>
        <end position="10"/>
    </location>
</feature>
<dbReference type="EMBL" id="BART01030933">
    <property type="protein sequence ID" value="GAH08849.1"/>
    <property type="molecule type" value="Genomic_DNA"/>
</dbReference>
<feature type="compositionally biased region" description="Basic and acidic residues" evidence="1">
    <location>
        <begin position="19"/>
        <end position="31"/>
    </location>
</feature>
<accession>X1DV64</accession>
<protein>
    <submittedName>
        <fullName evidence="2">Uncharacterized protein</fullName>
    </submittedName>
</protein>
<comment type="caution">
    <text evidence="2">The sequence shown here is derived from an EMBL/GenBank/DDBJ whole genome shotgun (WGS) entry which is preliminary data.</text>
</comment>
<dbReference type="AlphaFoldDB" id="X1DV64"/>
<name>X1DV64_9ZZZZ</name>
<proteinExistence type="predicted"/>
<evidence type="ECO:0000256" key="1">
    <source>
        <dbReference type="SAM" id="MobiDB-lite"/>
    </source>
</evidence>
<reference evidence="2" key="1">
    <citation type="journal article" date="2014" name="Front. Microbiol.">
        <title>High frequency of phylogenetically diverse reductive dehalogenase-homologous genes in deep subseafloor sedimentary metagenomes.</title>
        <authorList>
            <person name="Kawai M."/>
            <person name="Futagami T."/>
            <person name="Toyoda A."/>
            <person name="Takaki Y."/>
            <person name="Nishi S."/>
            <person name="Hori S."/>
            <person name="Arai W."/>
            <person name="Tsubouchi T."/>
            <person name="Morono Y."/>
            <person name="Uchiyama I."/>
            <person name="Ito T."/>
            <person name="Fujiyama A."/>
            <person name="Inagaki F."/>
            <person name="Takami H."/>
        </authorList>
    </citation>
    <scope>NUCLEOTIDE SEQUENCE</scope>
    <source>
        <strain evidence="2">Expedition CK06-06</strain>
    </source>
</reference>
<gene>
    <name evidence="2" type="ORF">S01H4_53853</name>
</gene>
<sequence>MINELKKFRGESGGGSESSTRDARSDTRDTDSDYSGARKIHDYGPGDDDSSRGGGRSLVGDGKAKADTHITTNGRKSRVYFVSPSAHTQQLYRENSHLFDDNYKTINDKVMEDIANRAKQDRKAGYTPVVILDDV</sequence>
<evidence type="ECO:0000313" key="2">
    <source>
        <dbReference type="EMBL" id="GAH08849.1"/>
    </source>
</evidence>
<organism evidence="2">
    <name type="scientific">marine sediment metagenome</name>
    <dbReference type="NCBI Taxonomy" id="412755"/>
    <lineage>
        <taxon>unclassified sequences</taxon>
        <taxon>metagenomes</taxon>
        <taxon>ecological metagenomes</taxon>
    </lineage>
</organism>
<feature type="region of interest" description="Disordered" evidence="1">
    <location>
        <begin position="1"/>
        <end position="74"/>
    </location>
</feature>
<feature type="non-terminal residue" evidence="2">
    <location>
        <position position="135"/>
    </location>
</feature>